<evidence type="ECO:0000313" key="1">
    <source>
        <dbReference type="EMBL" id="ELT95834.1"/>
    </source>
</evidence>
<dbReference type="GO" id="GO:0000724">
    <property type="term" value="P:double-strand break repair via homologous recombination"/>
    <property type="evidence" value="ECO:0007669"/>
    <property type="project" value="InterPro"/>
</dbReference>
<dbReference type="EnsemblMetazoa" id="CapteT205857">
    <property type="protein sequence ID" value="CapteP205857"/>
    <property type="gene ID" value="CapteG205857"/>
</dbReference>
<keyword evidence="3" id="KW-1185">Reference proteome</keyword>
<dbReference type="EMBL" id="KB308994">
    <property type="protein sequence ID" value="ELT95834.1"/>
    <property type="molecule type" value="Genomic_DNA"/>
</dbReference>
<reference evidence="2" key="3">
    <citation type="submission" date="2015-06" db="UniProtKB">
        <authorList>
            <consortium name="EnsemblMetazoa"/>
        </authorList>
    </citation>
    <scope>IDENTIFICATION</scope>
</reference>
<reference evidence="3" key="1">
    <citation type="submission" date="2012-12" db="EMBL/GenBank/DDBJ databases">
        <authorList>
            <person name="Hellsten U."/>
            <person name="Grimwood J."/>
            <person name="Chapman J.A."/>
            <person name="Shapiro H."/>
            <person name="Aerts A."/>
            <person name="Otillar R.P."/>
            <person name="Terry A.Y."/>
            <person name="Boore J.L."/>
            <person name="Simakov O."/>
            <person name="Marletaz F."/>
            <person name="Cho S.-J."/>
            <person name="Edsinger-Gonzales E."/>
            <person name="Havlak P."/>
            <person name="Kuo D.-H."/>
            <person name="Larsson T."/>
            <person name="Lv J."/>
            <person name="Arendt D."/>
            <person name="Savage R."/>
            <person name="Osoegawa K."/>
            <person name="de Jong P."/>
            <person name="Lindberg D.R."/>
            <person name="Seaver E.C."/>
            <person name="Weisblat D.A."/>
            <person name="Putnam N.H."/>
            <person name="Grigoriev I.V."/>
            <person name="Rokhsar D.S."/>
        </authorList>
    </citation>
    <scope>NUCLEOTIDE SEQUENCE</scope>
    <source>
        <strain evidence="3">I ESC-2004</strain>
    </source>
</reference>
<dbReference type="PANTHER" id="PTHR46456:SF1">
    <property type="entry name" value="DNA REPAIR PROTEIN RAD51 HOMOLOG 2"/>
    <property type="match status" value="1"/>
</dbReference>
<sequence length="139" mass="15413">MVIASRWDMVTQGGTLPSREENPVKHSQMYSAEDPRQILVTNQITTRFGSDDVTDTGSEAAYATAALGNSWSHNVNTRFILQYSTPPLRQIRIAKSPVAPFVSLTYTIEAEGLVLQDMFTTTDESEKLGAVHQDFVPLH</sequence>
<proteinExistence type="predicted"/>
<dbReference type="EMBL" id="AMQN01011634">
    <property type="status" value="NOT_ANNOTATED_CDS"/>
    <property type="molecule type" value="Genomic_DNA"/>
</dbReference>
<dbReference type="Proteomes" id="UP000014760">
    <property type="component" value="Unassembled WGS sequence"/>
</dbReference>
<gene>
    <name evidence="1" type="ORF">CAPTEDRAFT_205857</name>
</gene>
<reference evidence="1 3" key="2">
    <citation type="journal article" date="2013" name="Nature">
        <title>Insights into bilaterian evolution from three spiralian genomes.</title>
        <authorList>
            <person name="Simakov O."/>
            <person name="Marletaz F."/>
            <person name="Cho S.J."/>
            <person name="Edsinger-Gonzales E."/>
            <person name="Havlak P."/>
            <person name="Hellsten U."/>
            <person name="Kuo D.H."/>
            <person name="Larsson T."/>
            <person name="Lv J."/>
            <person name="Arendt D."/>
            <person name="Savage R."/>
            <person name="Osoegawa K."/>
            <person name="de Jong P."/>
            <person name="Grimwood J."/>
            <person name="Chapman J.A."/>
            <person name="Shapiro H."/>
            <person name="Aerts A."/>
            <person name="Otillar R.P."/>
            <person name="Terry A.Y."/>
            <person name="Boore J.L."/>
            <person name="Grigoriev I.V."/>
            <person name="Lindberg D.R."/>
            <person name="Seaver E.C."/>
            <person name="Weisblat D.A."/>
            <person name="Putnam N.H."/>
            <person name="Rokhsar D.S."/>
        </authorList>
    </citation>
    <scope>NUCLEOTIDE SEQUENCE</scope>
    <source>
        <strain evidence="1 3">I ESC-2004</strain>
    </source>
</reference>
<dbReference type="GO" id="GO:0003697">
    <property type="term" value="F:single-stranded DNA binding"/>
    <property type="evidence" value="ECO:0007669"/>
    <property type="project" value="TreeGrafter"/>
</dbReference>
<dbReference type="STRING" id="283909.R7TQC8"/>
<dbReference type="GO" id="GO:0003690">
    <property type="term" value="F:double-stranded DNA binding"/>
    <property type="evidence" value="ECO:0007669"/>
    <property type="project" value="TreeGrafter"/>
</dbReference>
<dbReference type="PANTHER" id="PTHR46456">
    <property type="entry name" value="DNA REPAIR PROTEIN RAD51 HOMOLOG 2"/>
    <property type="match status" value="1"/>
</dbReference>
<dbReference type="InterPro" id="IPR030548">
    <property type="entry name" value="RAD51B"/>
</dbReference>
<accession>R7TQC8</accession>
<organism evidence="1">
    <name type="scientific">Capitella teleta</name>
    <name type="common">Polychaete worm</name>
    <dbReference type="NCBI Taxonomy" id="283909"/>
    <lineage>
        <taxon>Eukaryota</taxon>
        <taxon>Metazoa</taxon>
        <taxon>Spiralia</taxon>
        <taxon>Lophotrochozoa</taxon>
        <taxon>Annelida</taxon>
        <taxon>Polychaeta</taxon>
        <taxon>Sedentaria</taxon>
        <taxon>Scolecida</taxon>
        <taxon>Capitellidae</taxon>
        <taxon>Capitella</taxon>
    </lineage>
</organism>
<name>R7TQC8_CAPTE</name>
<evidence type="ECO:0000313" key="2">
    <source>
        <dbReference type="EnsemblMetazoa" id="CapteP205857"/>
    </source>
</evidence>
<dbReference type="OrthoDB" id="5957327at2759"/>
<dbReference type="AlphaFoldDB" id="R7TQC8"/>
<dbReference type="GO" id="GO:0005657">
    <property type="term" value="C:replication fork"/>
    <property type="evidence" value="ECO:0007669"/>
    <property type="project" value="TreeGrafter"/>
</dbReference>
<dbReference type="GO" id="GO:0033063">
    <property type="term" value="C:Rad51B-Rad51C-Rad51D-XRCC2 complex"/>
    <property type="evidence" value="ECO:0007669"/>
    <property type="project" value="InterPro"/>
</dbReference>
<dbReference type="GO" id="GO:0008094">
    <property type="term" value="F:ATP-dependent activity, acting on DNA"/>
    <property type="evidence" value="ECO:0007669"/>
    <property type="project" value="TreeGrafter"/>
</dbReference>
<protein>
    <submittedName>
        <fullName evidence="1 2">Uncharacterized protein</fullName>
    </submittedName>
</protein>
<dbReference type="HOGENOM" id="CLU_1847039_0_0_1"/>
<dbReference type="GO" id="GO:0000400">
    <property type="term" value="F:four-way junction DNA binding"/>
    <property type="evidence" value="ECO:0007669"/>
    <property type="project" value="TreeGrafter"/>
</dbReference>
<evidence type="ECO:0000313" key="3">
    <source>
        <dbReference type="Proteomes" id="UP000014760"/>
    </source>
</evidence>
<dbReference type="InterPro" id="IPR027417">
    <property type="entry name" value="P-loop_NTPase"/>
</dbReference>
<dbReference type="Gene3D" id="3.40.50.300">
    <property type="entry name" value="P-loop containing nucleotide triphosphate hydrolases"/>
    <property type="match status" value="1"/>
</dbReference>